<evidence type="ECO:0000256" key="3">
    <source>
        <dbReference type="ARBA" id="ARBA00022833"/>
    </source>
</evidence>
<feature type="region of interest" description="Disordered" evidence="4">
    <location>
        <begin position="1"/>
        <end position="429"/>
    </location>
</feature>
<organism evidence="6 7">
    <name type="scientific">Filobasidium floriforme</name>
    <dbReference type="NCBI Taxonomy" id="5210"/>
    <lineage>
        <taxon>Eukaryota</taxon>
        <taxon>Fungi</taxon>
        <taxon>Dikarya</taxon>
        <taxon>Basidiomycota</taxon>
        <taxon>Agaricomycotina</taxon>
        <taxon>Tremellomycetes</taxon>
        <taxon>Filobasidiales</taxon>
        <taxon>Filobasidiaceae</taxon>
        <taxon>Filobasidium</taxon>
    </lineage>
</organism>
<dbReference type="AlphaFoldDB" id="A0A8K0NTQ7"/>
<keyword evidence="2" id="KW-0863">Zinc-finger</keyword>
<dbReference type="GO" id="GO:0008270">
    <property type="term" value="F:zinc ion binding"/>
    <property type="evidence" value="ECO:0007669"/>
    <property type="project" value="UniProtKB-KW"/>
</dbReference>
<feature type="compositionally biased region" description="Low complexity" evidence="4">
    <location>
        <begin position="757"/>
        <end position="766"/>
    </location>
</feature>
<dbReference type="EMBL" id="JABELV010000006">
    <property type="protein sequence ID" value="KAG7571557.1"/>
    <property type="molecule type" value="Genomic_DNA"/>
</dbReference>
<feature type="compositionally biased region" description="Low complexity" evidence="4">
    <location>
        <begin position="681"/>
        <end position="691"/>
    </location>
</feature>
<dbReference type="InterPro" id="IPR019787">
    <property type="entry name" value="Znf_PHD-finger"/>
</dbReference>
<feature type="compositionally biased region" description="Basic and acidic residues" evidence="4">
    <location>
        <begin position="992"/>
        <end position="1004"/>
    </location>
</feature>
<dbReference type="InterPro" id="IPR001965">
    <property type="entry name" value="Znf_PHD"/>
</dbReference>
<comment type="caution">
    <text evidence="6">The sequence shown here is derived from an EMBL/GenBank/DDBJ whole genome shotgun (WGS) entry which is preliminary data.</text>
</comment>
<dbReference type="SMART" id="SM00249">
    <property type="entry name" value="PHD"/>
    <property type="match status" value="1"/>
</dbReference>
<feature type="compositionally biased region" description="Low complexity" evidence="4">
    <location>
        <begin position="62"/>
        <end position="74"/>
    </location>
</feature>
<feature type="domain" description="Zinc finger PHD-type" evidence="5">
    <location>
        <begin position="461"/>
        <end position="506"/>
    </location>
</feature>
<protein>
    <recommendedName>
        <fullName evidence="5">Zinc finger PHD-type domain-containing protein</fullName>
    </recommendedName>
</protein>
<evidence type="ECO:0000256" key="2">
    <source>
        <dbReference type="ARBA" id="ARBA00022771"/>
    </source>
</evidence>
<feature type="compositionally biased region" description="Low complexity" evidence="4">
    <location>
        <begin position="380"/>
        <end position="393"/>
    </location>
</feature>
<proteinExistence type="predicted"/>
<keyword evidence="3" id="KW-0862">Zinc</keyword>
<feature type="compositionally biased region" description="Polar residues" evidence="4">
    <location>
        <begin position="570"/>
        <end position="579"/>
    </location>
</feature>
<name>A0A8K0NTQ7_9TREE</name>
<feature type="region of interest" description="Disordered" evidence="4">
    <location>
        <begin position="530"/>
        <end position="826"/>
    </location>
</feature>
<accession>A0A8K0NTQ7</accession>
<feature type="compositionally biased region" description="Basic and acidic residues" evidence="4">
    <location>
        <begin position="259"/>
        <end position="274"/>
    </location>
</feature>
<reference evidence="6" key="1">
    <citation type="submission" date="2020-04" db="EMBL/GenBank/DDBJ databases">
        <title>Analysis of mating type loci in Filobasidium floriforme.</title>
        <authorList>
            <person name="Nowrousian M."/>
        </authorList>
    </citation>
    <scope>NUCLEOTIDE SEQUENCE</scope>
    <source>
        <strain evidence="6">CBS 6242</strain>
    </source>
</reference>
<gene>
    <name evidence="6" type="ORF">FFLO_00573</name>
</gene>
<dbReference type="PANTHER" id="PTHR47793:SF1">
    <property type="entry name" value="HISTONE DEACETYLASE COMPLEX SUBUNIT CTI6"/>
    <property type="match status" value="1"/>
</dbReference>
<dbReference type="PANTHER" id="PTHR47793">
    <property type="entry name" value="HISTONE DEACETYLASE COMPLEX SUBUNIT CTI6"/>
    <property type="match status" value="1"/>
</dbReference>
<feature type="compositionally biased region" description="Polar residues" evidence="4">
    <location>
        <begin position="394"/>
        <end position="410"/>
    </location>
</feature>
<feature type="compositionally biased region" description="Polar residues" evidence="4">
    <location>
        <begin position="1"/>
        <end position="10"/>
    </location>
</feature>
<feature type="compositionally biased region" description="Acidic residues" evidence="4">
    <location>
        <begin position="321"/>
        <end position="346"/>
    </location>
</feature>
<sequence length="1004" mass="107236">MDSRRSSMNNPPAPASADGDGEDGSRRRPTRARIGPLPKNSPDNPLFPPLPPKMPKQKVKRSPNSNSNTNSDSGLGVGGGGASSRRDKEGSTTSSLRNEWVDGDGDEEGEGDMEEEGGLPVTPTPTHAKPAEQLNNVTHETKPDQTRGSESIANSNSNSNPASASASASALDDKDDEGDWANYARRQRQSRGFGMAGGRASSASLGAARRSVGQKQAGSGPQSPVVHVNNGDVGDAEIQQNTNTQEKKTIDTVMGQEPGEIKDQPLPARDKAESIEESPSQPQPGEPGTEDAADPIVDSSAERPARLQRMASMASSILTMDNEDEDDQEEEVEREEVVDMDMDVDMDVNPSTSGQVDNKNEVDPVLDPALTGQSSGTKDSIGTSLSSSSISNSRQGQGRKPSTSSSSAVTPNMDVVKKTRRSSKIDASALEDEKPVVARQPAVLEEEELEVEGAAGGDITRCVCKRGDIDVMMISCDGCDVWQHGACVGIWGDEEAPDEYYCDECQPSLHAPLLRYMKLRWKNRNDPFVPPTPADLQHHTYTSDRIPPSQSKRWADAKKGKTPAPPSLTHKASNGSRSQRGGRAPSPINTGGTSADSRKRGGNARSERQDQTEPPPSAKSTSGMSSKRRFSMNRRTSTDSSEDSGPLAGTSTAKKRSTMNSRDAAYEAAIRASLAESGRGSPAPSSVAPVSTSDKAKSARRAKRDDEEDVADDAASKKSVRGTKRSRGEDGDEESEEDRAARKGKKKKDEDEEDVGKGLASSSAPSKAKHPNQYTYRPKPGQSGNPIPLKVHPSPQKKPPTAAEARKFANASARASTPVTGPAATSSGIGPLSWGLPDHLSAFSHVLPTTTPEPLELMTPRPTNPKAAAAALAADPMSEERQTHFEQPSKVKYPGKRMTVGEMKKRVRSVLEYVGRIQVEEVARGERARMLGLDGLALEPQHADLGTIPNGPSATGHVPVSKSMQMMDDLTRDLIKFQEIFEGNGQHLHGHGTGDSEHGMDLDR</sequence>
<feature type="compositionally biased region" description="Polar residues" evidence="4">
    <location>
        <begin position="213"/>
        <end position="222"/>
    </location>
</feature>
<dbReference type="InterPro" id="IPR013083">
    <property type="entry name" value="Znf_RING/FYVE/PHD"/>
</dbReference>
<feature type="compositionally biased region" description="Low complexity" evidence="4">
    <location>
        <begin position="149"/>
        <end position="170"/>
    </location>
</feature>
<feature type="compositionally biased region" description="Pro residues" evidence="4">
    <location>
        <begin position="45"/>
        <end position="54"/>
    </location>
</feature>
<dbReference type="InterPro" id="IPR019786">
    <property type="entry name" value="Zinc_finger_PHD-type_CS"/>
</dbReference>
<dbReference type="InterPro" id="IPR011011">
    <property type="entry name" value="Znf_FYVE_PHD"/>
</dbReference>
<keyword evidence="1" id="KW-0479">Metal-binding</keyword>
<evidence type="ECO:0000259" key="5">
    <source>
        <dbReference type="SMART" id="SM00249"/>
    </source>
</evidence>
<feature type="region of interest" description="Disordered" evidence="4">
    <location>
        <begin position="985"/>
        <end position="1004"/>
    </location>
</feature>
<keyword evidence="7" id="KW-1185">Reference proteome</keyword>
<dbReference type="Gene3D" id="3.30.40.10">
    <property type="entry name" value="Zinc/RING finger domain, C3HC4 (zinc finger)"/>
    <property type="match status" value="1"/>
</dbReference>
<feature type="compositionally biased region" description="Low complexity" evidence="4">
    <location>
        <begin position="190"/>
        <end position="211"/>
    </location>
</feature>
<feature type="compositionally biased region" description="Polar residues" evidence="4">
    <location>
        <begin position="813"/>
        <end position="826"/>
    </location>
</feature>
<feature type="compositionally biased region" description="Acidic residues" evidence="4">
    <location>
        <begin position="101"/>
        <end position="117"/>
    </location>
</feature>
<dbReference type="InterPro" id="IPR053051">
    <property type="entry name" value="HDAC_complex_subunit"/>
</dbReference>
<dbReference type="Proteomes" id="UP000812966">
    <property type="component" value="Unassembled WGS sequence"/>
</dbReference>
<dbReference type="PROSITE" id="PS01359">
    <property type="entry name" value="ZF_PHD_1"/>
    <property type="match status" value="1"/>
</dbReference>
<evidence type="ECO:0000313" key="6">
    <source>
        <dbReference type="EMBL" id="KAG7571557.1"/>
    </source>
</evidence>
<dbReference type="Pfam" id="PF00628">
    <property type="entry name" value="PHD"/>
    <property type="match status" value="1"/>
</dbReference>
<evidence type="ECO:0000256" key="4">
    <source>
        <dbReference type="SAM" id="MobiDB-lite"/>
    </source>
</evidence>
<dbReference type="CDD" id="cd15550">
    <property type="entry name" value="PHD_MLL5"/>
    <property type="match status" value="1"/>
</dbReference>
<evidence type="ECO:0000256" key="1">
    <source>
        <dbReference type="ARBA" id="ARBA00022723"/>
    </source>
</evidence>
<dbReference type="SUPFAM" id="SSF57903">
    <property type="entry name" value="FYVE/PHD zinc finger"/>
    <property type="match status" value="1"/>
</dbReference>
<evidence type="ECO:0000313" key="7">
    <source>
        <dbReference type="Proteomes" id="UP000812966"/>
    </source>
</evidence>